<feature type="domain" description="DNA methylase N-4/N-6" evidence="6">
    <location>
        <begin position="43"/>
        <end position="96"/>
    </location>
</feature>
<comment type="similarity">
    <text evidence="1">Belongs to the N(4)/N(6)-methyltransferase family.</text>
</comment>
<evidence type="ECO:0000259" key="6">
    <source>
        <dbReference type="Pfam" id="PF01555"/>
    </source>
</evidence>
<dbReference type="SUPFAM" id="SSF53335">
    <property type="entry name" value="S-adenosyl-L-methionine-dependent methyltransferases"/>
    <property type="match status" value="2"/>
</dbReference>
<evidence type="ECO:0000256" key="4">
    <source>
        <dbReference type="ARBA" id="ARBA00022679"/>
    </source>
</evidence>
<evidence type="ECO:0000256" key="5">
    <source>
        <dbReference type="ARBA" id="ARBA00047942"/>
    </source>
</evidence>
<dbReference type="PROSITE" id="PS00092">
    <property type="entry name" value="N6_MTASE"/>
    <property type="match status" value="1"/>
</dbReference>
<dbReference type="Pfam" id="PF01555">
    <property type="entry name" value="N6_N4_Mtase"/>
    <property type="match status" value="1"/>
</dbReference>
<reference evidence="8" key="1">
    <citation type="submission" date="2017-01" db="EMBL/GenBank/DDBJ databases">
        <title>Komagataeibacter sp. MSKU9 whole genome sequencing project.</title>
        <authorList>
            <person name="Matsutani M."/>
            <person name="Naloka K."/>
            <person name="Theeragool G."/>
            <person name="Yakushi T."/>
            <person name="Matsushita K."/>
        </authorList>
    </citation>
    <scope>NUCLEOTIDE SEQUENCE [LARGE SCALE GENOMIC DNA]</scope>
    <source>
        <strain evidence="8">MSKU9</strain>
    </source>
</reference>
<evidence type="ECO:0000256" key="2">
    <source>
        <dbReference type="ARBA" id="ARBA00011900"/>
    </source>
</evidence>
<dbReference type="EMBL" id="BDLU01000074">
    <property type="protein sequence ID" value="GCE85209.1"/>
    <property type="molecule type" value="Genomic_DNA"/>
</dbReference>
<keyword evidence="8" id="KW-1185">Reference proteome</keyword>
<accession>A0A4P5NU87</accession>
<keyword evidence="4" id="KW-0808">Transferase</keyword>
<proteinExistence type="inferred from homology"/>
<dbReference type="InterPro" id="IPR029063">
    <property type="entry name" value="SAM-dependent_MTases_sf"/>
</dbReference>
<dbReference type="GO" id="GO:0003677">
    <property type="term" value="F:DNA binding"/>
    <property type="evidence" value="ECO:0007669"/>
    <property type="project" value="InterPro"/>
</dbReference>
<dbReference type="Proteomes" id="UP000315095">
    <property type="component" value="Unassembled WGS sequence"/>
</dbReference>
<evidence type="ECO:0000256" key="3">
    <source>
        <dbReference type="ARBA" id="ARBA00022603"/>
    </source>
</evidence>
<evidence type="ECO:0000313" key="7">
    <source>
        <dbReference type="EMBL" id="GCE85209.1"/>
    </source>
</evidence>
<dbReference type="GO" id="GO:0008170">
    <property type="term" value="F:N-methyltransferase activity"/>
    <property type="evidence" value="ECO:0007669"/>
    <property type="project" value="InterPro"/>
</dbReference>
<dbReference type="Gene3D" id="3.40.50.150">
    <property type="entry name" value="Vaccinia Virus protein VP39"/>
    <property type="match status" value="2"/>
</dbReference>
<evidence type="ECO:0000256" key="1">
    <source>
        <dbReference type="ARBA" id="ARBA00006594"/>
    </source>
</evidence>
<dbReference type="EC" id="2.1.1.72" evidence="2"/>
<protein>
    <recommendedName>
        <fullName evidence="2">site-specific DNA-methyltransferase (adenine-specific)</fullName>
        <ecNumber evidence="2">2.1.1.72</ecNumber>
    </recommendedName>
</protein>
<dbReference type="GO" id="GO:0032259">
    <property type="term" value="P:methylation"/>
    <property type="evidence" value="ECO:0007669"/>
    <property type="project" value="UniProtKB-KW"/>
</dbReference>
<dbReference type="GO" id="GO:0009007">
    <property type="term" value="F:site-specific DNA-methyltransferase (adenine-specific) activity"/>
    <property type="evidence" value="ECO:0007669"/>
    <property type="project" value="UniProtKB-EC"/>
</dbReference>
<keyword evidence="3 7" id="KW-0489">Methyltransferase</keyword>
<evidence type="ECO:0000313" key="8">
    <source>
        <dbReference type="Proteomes" id="UP000315095"/>
    </source>
</evidence>
<dbReference type="InterPro" id="IPR002941">
    <property type="entry name" value="DNA_methylase_N4/N6"/>
</dbReference>
<comment type="caution">
    <text evidence="7">The sequence shown here is derived from an EMBL/GenBank/DDBJ whole genome shotgun (WGS) entry which is preliminary data.</text>
</comment>
<name>A0A4P5NU87_9PROT</name>
<dbReference type="InterPro" id="IPR002052">
    <property type="entry name" value="DNA_methylase_N6_adenine_CS"/>
</dbReference>
<gene>
    <name evidence="7" type="ORF">MSKU9_3350</name>
</gene>
<dbReference type="AlphaFoldDB" id="A0A4P5NU87"/>
<dbReference type="RefSeq" id="WP_227002564.1">
    <property type="nucleotide sequence ID" value="NZ_BDLU01000074.1"/>
</dbReference>
<sequence>MKQMKMPGENEQMFHTANRPRKAAPAMPAKSLDALYRQPLAAKRTGALYGAFPYPTKISPEAIALYIVAHTKPGDTVFDGFGGSGTTGLAALLCERPTEELRAEAIRLGLDVQWGARNAVLYELGALGSFVGRTLTNPPDPAAFRKAAEDVLAAGESEDGWMYEARDPSGAKGSLRHLIWSDKLCCPGCRSSVTLWDACVSLDPAEISSTFSCPKCCHEAPMDDVQRVTVQEQDDVLGEQRALRGRAMARVYGSTGKKRWSRPATAADLTLIKKIEAEPIPSCVPQALIPWGDLYRKGYHQGITHVHHFYTRRNLIVFARMWERVESYRGALREGLRFWLLSYNAAHGTIMTRVVAKSGQKDLVVTSAQPGVLYVSGLPVEKNFFAGLRRKLTTIAQAFETIHGGSGKVEVVHGSSCAVALPSGSIDYVFTDPPFGANIPYAELSYINEAWLKIFTDRTDEAIVSPDQGKAIDEYRDLLTQSFSEARRILKPSGKATMVFHSASAEVWNALQRAYQDAGFDVEYAGVLDKKQGSFKQVTTEGAVRGDPVLLLGPRRKAEARIESKTGADECVWTVATALHRAATAAHDPAEATAQRLYSRLVTHFLSHHQQVPLDADVFYRWYAEQPLPGVLCSAGD</sequence>
<comment type="catalytic activity">
    <reaction evidence="5">
        <text>a 2'-deoxyadenosine in DNA + S-adenosyl-L-methionine = an N(6)-methyl-2'-deoxyadenosine in DNA + S-adenosyl-L-homocysteine + H(+)</text>
        <dbReference type="Rhea" id="RHEA:15197"/>
        <dbReference type="Rhea" id="RHEA-COMP:12418"/>
        <dbReference type="Rhea" id="RHEA-COMP:12419"/>
        <dbReference type="ChEBI" id="CHEBI:15378"/>
        <dbReference type="ChEBI" id="CHEBI:57856"/>
        <dbReference type="ChEBI" id="CHEBI:59789"/>
        <dbReference type="ChEBI" id="CHEBI:90615"/>
        <dbReference type="ChEBI" id="CHEBI:90616"/>
        <dbReference type="EC" id="2.1.1.72"/>
    </reaction>
</comment>
<organism evidence="7 8">
    <name type="scientific">Komagataeibacter diospyri</name>
    <dbReference type="NCBI Taxonomy" id="1932662"/>
    <lineage>
        <taxon>Bacteria</taxon>
        <taxon>Pseudomonadati</taxon>
        <taxon>Pseudomonadota</taxon>
        <taxon>Alphaproteobacteria</taxon>
        <taxon>Acetobacterales</taxon>
        <taxon>Acetobacteraceae</taxon>
        <taxon>Komagataeibacter</taxon>
    </lineage>
</organism>